<protein>
    <submittedName>
        <fullName evidence="1">Uncharacterized protein</fullName>
    </submittedName>
</protein>
<dbReference type="AlphaFoldDB" id="A0A0F9JBC2"/>
<accession>A0A0F9JBC2</accession>
<reference evidence="1" key="1">
    <citation type="journal article" date="2015" name="Nature">
        <title>Complex archaea that bridge the gap between prokaryotes and eukaryotes.</title>
        <authorList>
            <person name="Spang A."/>
            <person name="Saw J.H."/>
            <person name="Jorgensen S.L."/>
            <person name="Zaremba-Niedzwiedzka K."/>
            <person name="Martijn J."/>
            <person name="Lind A.E."/>
            <person name="van Eijk R."/>
            <person name="Schleper C."/>
            <person name="Guy L."/>
            <person name="Ettema T.J."/>
        </authorList>
    </citation>
    <scope>NUCLEOTIDE SEQUENCE</scope>
</reference>
<organism evidence="1">
    <name type="scientific">marine sediment metagenome</name>
    <dbReference type="NCBI Taxonomy" id="412755"/>
    <lineage>
        <taxon>unclassified sequences</taxon>
        <taxon>metagenomes</taxon>
        <taxon>ecological metagenomes</taxon>
    </lineage>
</organism>
<proteinExistence type="predicted"/>
<comment type="caution">
    <text evidence="1">The sequence shown here is derived from an EMBL/GenBank/DDBJ whole genome shotgun (WGS) entry which is preliminary data.</text>
</comment>
<dbReference type="EMBL" id="LAZR01011854">
    <property type="protein sequence ID" value="KKM57162.1"/>
    <property type="molecule type" value="Genomic_DNA"/>
</dbReference>
<sequence length="32" mass="3772">IDWCKAAEQCLGENAYRELKKEERETKESGKE</sequence>
<evidence type="ECO:0000313" key="1">
    <source>
        <dbReference type="EMBL" id="KKM57162.1"/>
    </source>
</evidence>
<name>A0A0F9JBC2_9ZZZZ</name>
<gene>
    <name evidence="1" type="ORF">LCGC14_1550850</name>
</gene>
<feature type="non-terminal residue" evidence="1">
    <location>
        <position position="1"/>
    </location>
</feature>